<evidence type="ECO:0000313" key="3">
    <source>
        <dbReference type="WBParaSite" id="SSLN_0001062601-mRNA-1"/>
    </source>
</evidence>
<dbReference type="WBParaSite" id="SSLN_0001062601-mRNA-1">
    <property type="protein sequence ID" value="SSLN_0001062601-mRNA-1"/>
    <property type="gene ID" value="SSLN_0001062601"/>
</dbReference>
<dbReference type="Proteomes" id="UP000275846">
    <property type="component" value="Unassembled WGS sequence"/>
</dbReference>
<dbReference type="PANTHER" id="PTHR47027:SF20">
    <property type="entry name" value="REVERSE TRANSCRIPTASE-LIKE PROTEIN WITH RNA-DIRECTED DNA POLYMERASE DOMAIN"/>
    <property type="match status" value="1"/>
</dbReference>
<gene>
    <name evidence="1" type="ORF">SSLN_LOCUS10228</name>
</gene>
<sequence>MDRVRTTLSPESTLLAWFSRKSLRTQCDLSVATKIRASVRSVLLYGCESWTVHVEDERRLEIFDHRCLRTILRMKYTDYVSNEAVRTRSYKVARISQSIQERRLGWFGHVLRHPPRELSSALDPAALPPWRRRKGGQLKTCLDAVRQDMEEVLGPSVFGVRRWSYPGLLPLIVTHRGWLDQTRSQP</sequence>
<protein>
    <submittedName>
        <fullName evidence="1 3">Uncharacterized protein</fullName>
    </submittedName>
</protein>
<evidence type="ECO:0000313" key="1">
    <source>
        <dbReference type="EMBL" id="VDL96613.1"/>
    </source>
</evidence>
<organism evidence="3">
    <name type="scientific">Schistocephalus solidus</name>
    <name type="common">Tapeworm</name>
    <dbReference type="NCBI Taxonomy" id="70667"/>
    <lineage>
        <taxon>Eukaryota</taxon>
        <taxon>Metazoa</taxon>
        <taxon>Spiralia</taxon>
        <taxon>Lophotrochozoa</taxon>
        <taxon>Platyhelminthes</taxon>
        <taxon>Cestoda</taxon>
        <taxon>Eucestoda</taxon>
        <taxon>Diphyllobothriidea</taxon>
        <taxon>Diphyllobothriidae</taxon>
        <taxon>Schistocephalus</taxon>
    </lineage>
</organism>
<reference evidence="3" key="1">
    <citation type="submission" date="2016-06" db="UniProtKB">
        <authorList>
            <consortium name="WormBaseParasite"/>
        </authorList>
    </citation>
    <scope>IDENTIFICATION</scope>
</reference>
<accession>A0A183T180</accession>
<evidence type="ECO:0000313" key="2">
    <source>
        <dbReference type="Proteomes" id="UP000275846"/>
    </source>
</evidence>
<dbReference type="EMBL" id="UYSU01035739">
    <property type="protein sequence ID" value="VDL96613.1"/>
    <property type="molecule type" value="Genomic_DNA"/>
</dbReference>
<proteinExistence type="predicted"/>
<dbReference type="PANTHER" id="PTHR47027">
    <property type="entry name" value="REVERSE TRANSCRIPTASE DOMAIN-CONTAINING PROTEIN"/>
    <property type="match status" value="1"/>
</dbReference>
<keyword evidence="2" id="KW-1185">Reference proteome</keyword>
<reference evidence="1 2" key="2">
    <citation type="submission" date="2018-11" db="EMBL/GenBank/DDBJ databases">
        <authorList>
            <consortium name="Pathogen Informatics"/>
        </authorList>
    </citation>
    <scope>NUCLEOTIDE SEQUENCE [LARGE SCALE GENOMIC DNA]</scope>
    <source>
        <strain evidence="1 2">NST_G2</strain>
    </source>
</reference>
<dbReference type="AlphaFoldDB" id="A0A183T180"/>
<name>A0A183T180_SCHSO</name>
<dbReference type="OrthoDB" id="6240251at2759"/>